<dbReference type="GO" id="GO:0005886">
    <property type="term" value="C:plasma membrane"/>
    <property type="evidence" value="ECO:0007669"/>
    <property type="project" value="UniProtKB-SubCell"/>
</dbReference>
<evidence type="ECO:0000256" key="16">
    <source>
        <dbReference type="ARBA" id="ARBA00032717"/>
    </source>
</evidence>
<comment type="subcellular location">
    <subcellularLocation>
        <location evidence="1 17">Cell membrane</location>
        <topology evidence="1 17">Multi-pass membrane protein</topology>
    </subcellularLocation>
</comment>
<dbReference type="CDD" id="cd02863">
    <property type="entry name" value="Ubiquinol_oxidase_III"/>
    <property type="match status" value="1"/>
</dbReference>
<comment type="subunit">
    <text evidence="3">Heterooctamer of two A chains, two B chains, two C chains and two D chains.</text>
</comment>
<dbReference type="InterPro" id="IPR024791">
    <property type="entry name" value="Cyt_c/ubiquinol_Oxase_su3"/>
</dbReference>
<dbReference type="PANTHER" id="PTHR11403">
    <property type="entry name" value="CYTOCHROME C OXIDASE SUBUNIT III"/>
    <property type="match status" value="1"/>
</dbReference>
<evidence type="ECO:0000313" key="21">
    <source>
        <dbReference type="Proteomes" id="UP000220251"/>
    </source>
</evidence>
<evidence type="ECO:0000256" key="8">
    <source>
        <dbReference type="ARBA" id="ARBA00022982"/>
    </source>
</evidence>
<organism evidence="20 21">
    <name type="scientific">Estrella lausannensis</name>
    <dbReference type="NCBI Taxonomy" id="483423"/>
    <lineage>
        <taxon>Bacteria</taxon>
        <taxon>Pseudomonadati</taxon>
        <taxon>Chlamydiota</taxon>
        <taxon>Chlamydiia</taxon>
        <taxon>Parachlamydiales</taxon>
        <taxon>Candidatus Criblamydiaceae</taxon>
        <taxon>Estrella</taxon>
    </lineage>
</organism>
<dbReference type="Pfam" id="PF00510">
    <property type="entry name" value="COX3"/>
    <property type="match status" value="1"/>
</dbReference>
<dbReference type="GO" id="GO:0009486">
    <property type="term" value="F:cytochrome bo3 ubiquinol oxidase activity"/>
    <property type="evidence" value="ECO:0007669"/>
    <property type="project" value="InterPro"/>
</dbReference>
<evidence type="ECO:0000256" key="11">
    <source>
        <dbReference type="ARBA" id="ARBA00023136"/>
    </source>
</evidence>
<keyword evidence="5" id="KW-0813">Transport</keyword>
<dbReference type="GO" id="GO:0019646">
    <property type="term" value="P:aerobic electron transport chain"/>
    <property type="evidence" value="ECO:0007669"/>
    <property type="project" value="InterPro"/>
</dbReference>
<evidence type="ECO:0000256" key="5">
    <source>
        <dbReference type="ARBA" id="ARBA00022448"/>
    </source>
</evidence>
<dbReference type="PROSITE" id="PS50253">
    <property type="entry name" value="COX3"/>
    <property type="match status" value="1"/>
</dbReference>
<keyword evidence="6" id="KW-1003">Cell membrane</keyword>
<keyword evidence="21" id="KW-1185">Reference proteome</keyword>
<feature type="domain" description="Heme-copper oxidase subunit III family profile" evidence="19">
    <location>
        <begin position="32"/>
        <end position="208"/>
    </location>
</feature>
<dbReference type="InterPro" id="IPR014206">
    <property type="entry name" value="Cyt_c_ubiqinol_oxidase_su3"/>
</dbReference>
<dbReference type="SUPFAM" id="SSF81452">
    <property type="entry name" value="Cytochrome c oxidase subunit III-like"/>
    <property type="match status" value="1"/>
</dbReference>
<dbReference type="Gene3D" id="1.20.120.80">
    <property type="entry name" value="Cytochrome c oxidase, subunit III, four-helix bundle"/>
    <property type="match status" value="1"/>
</dbReference>
<keyword evidence="7 17" id="KW-0812">Transmembrane</keyword>
<dbReference type="PANTHER" id="PTHR11403:SF2">
    <property type="entry name" value="CYTOCHROME BO(3) UBIQUINOL OXIDASE SUBUNIT 3"/>
    <property type="match status" value="1"/>
</dbReference>
<feature type="transmembrane region" description="Helical" evidence="18">
    <location>
        <begin position="140"/>
        <end position="162"/>
    </location>
</feature>
<feature type="transmembrane region" description="Helical" evidence="18">
    <location>
        <begin position="75"/>
        <end position="96"/>
    </location>
</feature>
<dbReference type="NCBIfam" id="TIGR02842">
    <property type="entry name" value="CyoC"/>
    <property type="match status" value="1"/>
</dbReference>
<evidence type="ECO:0000256" key="12">
    <source>
        <dbReference type="ARBA" id="ARBA00025694"/>
    </source>
</evidence>
<evidence type="ECO:0000256" key="2">
    <source>
        <dbReference type="ARBA" id="ARBA00010581"/>
    </source>
</evidence>
<sequence length="209" mass="23681">MSDSMTVHYHHDPHADTSVPDPHQDAYSRTVLGFWIYLMTDCLLFGSLFATYAVLHESTFGGPSSRDLFSLQTAFIETMILLLSSVTCGFATLASLRGSKKEVIKWLAVTFLFGASFIVMEFQEFSHLIHEGHSFTESAFLSAFFTLVGTHGLHVSFGLLWLSVMIGQLYVKGVTTTTFRRLVLFGMFWHFLDLIWIFIFTFVYLMGVI</sequence>
<dbReference type="InterPro" id="IPR013833">
    <property type="entry name" value="Cyt_c_oxidase_su3_a-hlx"/>
</dbReference>
<evidence type="ECO:0000256" key="1">
    <source>
        <dbReference type="ARBA" id="ARBA00004651"/>
    </source>
</evidence>
<comment type="function">
    <text evidence="12">Cytochrome bo(3) ubiquinol terminal oxidase is the component of the aerobic respiratory chain of E.coli that predominates when cells are grown at high aeration. Has proton pump activity across the membrane in addition to electron transfer, pumping 2 protons/electron.</text>
</comment>
<dbReference type="GO" id="GO:0004129">
    <property type="term" value="F:cytochrome-c oxidase activity"/>
    <property type="evidence" value="ECO:0007669"/>
    <property type="project" value="InterPro"/>
</dbReference>
<accession>A0A0H5DPH3</accession>
<dbReference type="RefSeq" id="WP_098038321.1">
    <property type="nucleotide sequence ID" value="NZ_CWGJ01000012.1"/>
</dbReference>
<reference evidence="21" key="1">
    <citation type="submission" date="2015-06" db="EMBL/GenBank/DDBJ databases">
        <authorList>
            <person name="Bertelli C."/>
        </authorList>
    </citation>
    <scope>NUCLEOTIDE SEQUENCE [LARGE SCALE GENOMIC DNA]</scope>
    <source>
        <strain evidence="21">CRIB-30</strain>
    </source>
</reference>
<evidence type="ECO:0000313" key="20">
    <source>
        <dbReference type="EMBL" id="CRX38466.1"/>
    </source>
</evidence>
<evidence type="ECO:0000256" key="10">
    <source>
        <dbReference type="ARBA" id="ARBA00023002"/>
    </source>
</evidence>
<evidence type="ECO:0000259" key="19">
    <source>
        <dbReference type="PROSITE" id="PS50253"/>
    </source>
</evidence>
<keyword evidence="10 20" id="KW-0560">Oxidoreductase</keyword>
<proteinExistence type="inferred from homology"/>
<dbReference type="InterPro" id="IPR000298">
    <property type="entry name" value="Cyt_c_oxidase-like_su3"/>
</dbReference>
<dbReference type="OrthoDB" id="9810850at2"/>
<comment type="similarity">
    <text evidence="2 17">Belongs to the cytochrome c oxidase subunit 3 family.</text>
</comment>
<dbReference type="Proteomes" id="UP000220251">
    <property type="component" value="Unassembled WGS sequence"/>
</dbReference>
<evidence type="ECO:0000256" key="9">
    <source>
        <dbReference type="ARBA" id="ARBA00022989"/>
    </source>
</evidence>
<keyword evidence="8" id="KW-0249">Electron transport</keyword>
<keyword evidence="9 18" id="KW-1133">Transmembrane helix</keyword>
<evidence type="ECO:0000256" key="3">
    <source>
        <dbReference type="ARBA" id="ARBA00011700"/>
    </source>
</evidence>
<evidence type="ECO:0000256" key="18">
    <source>
        <dbReference type="SAM" id="Phobius"/>
    </source>
</evidence>
<feature type="transmembrane region" description="Helical" evidence="18">
    <location>
        <begin position="182"/>
        <end position="206"/>
    </location>
</feature>
<dbReference type="AlphaFoldDB" id="A0A0H5DPH3"/>
<dbReference type="FunFam" id="1.20.120.80:FF:000001">
    <property type="entry name" value="Cytochrome (Ubi)quinol oxidase subunit III"/>
    <property type="match status" value="1"/>
</dbReference>
<evidence type="ECO:0000256" key="15">
    <source>
        <dbReference type="ARBA" id="ARBA00032189"/>
    </source>
</evidence>
<dbReference type="EMBL" id="CWGJ01000012">
    <property type="protein sequence ID" value="CRX38466.1"/>
    <property type="molecule type" value="Genomic_DNA"/>
</dbReference>
<gene>
    <name evidence="20" type="primary">cyoC</name>
    <name evidence="20" type="ORF">ELAC_1123</name>
</gene>
<evidence type="ECO:0000256" key="13">
    <source>
        <dbReference type="ARBA" id="ARBA00030072"/>
    </source>
</evidence>
<name>A0A0H5DPH3_9BACT</name>
<evidence type="ECO:0000256" key="7">
    <source>
        <dbReference type="ARBA" id="ARBA00022692"/>
    </source>
</evidence>
<dbReference type="InterPro" id="IPR035973">
    <property type="entry name" value="Cyt_c_oxidase_su3-like_sf"/>
</dbReference>
<evidence type="ECO:0000256" key="4">
    <source>
        <dbReference type="ARBA" id="ARBA00014687"/>
    </source>
</evidence>
<protein>
    <recommendedName>
        <fullName evidence="4">Cytochrome bo(3) ubiquinol oxidase subunit 3</fullName>
    </recommendedName>
    <alternativeName>
        <fullName evidence="15">Cytochrome o ubiquinol oxidase subunit 3</fullName>
    </alternativeName>
    <alternativeName>
        <fullName evidence="13">Oxidase bo(3) subunit 3</fullName>
    </alternativeName>
    <alternativeName>
        <fullName evidence="16">Ubiquinol oxidase polypeptide III</fullName>
    </alternativeName>
    <alternativeName>
        <fullName evidence="14">Ubiquinol oxidase subunit 3</fullName>
    </alternativeName>
</protein>
<feature type="transmembrane region" description="Helical" evidence="18">
    <location>
        <begin position="103"/>
        <end position="120"/>
    </location>
</feature>
<dbReference type="InterPro" id="IPR033946">
    <property type="entry name" value="Ubiquinol_oxase_su3_dom"/>
</dbReference>
<evidence type="ECO:0000256" key="6">
    <source>
        <dbReference type="ARBA" id="ARBA00022475"/>
    </source>
</evidence>
<evidence type="ECO:0000256" key="17">
    <source>
        <dbReference type="RuleBase" id="RU003376"/>
    </source>
</evidence>
<evidence type="ECO:0000256" key="14">
    <source>
        <dbReference type="ARBA" id="ARBA00031884"/>
    </source>
</evidence>
<feature type="transmembrane region" description="Helical" evidence="18">
    <location>
        <begin position="34"/>
        <end position="55"/>
    </location>
</feature>
<keyword evidence="11 18" id="KW-0472">Membrane</keyword>